<evidence type="ECO:0000313" key="3">
    <source>
        <dbReference type="Proteomes" id="UP000054279"/>
    </source>
</evidence>
<dbReference type="Proteomes" id="UP000054279">
    <property type="component" value="Unassembled WGS sequence"/>
</dbReference>
<protein>
    <submittedName>
        <fullName evidence="2">Uncharacterized protein</fullName>
    </submittedName>
</protein>
<keyword evidence="3" id="KW-1185">Reference proteome</keyword>
<dbReference type="AlphaFoldDB" id="A0A0C9VX86"/>
<proteinExistence type="predicted"/>
<feature type="region of interest" description="Disordered" evidence="1">
    <location>
        <begin position="1"/>
        <end position="21"/>
    </location>
</feature>
<evidence type="ECO:0000256" key="1">
    <source>
        <dbReference type="SAM" id="MobiDB-lite"/>
    </source>
</evidence>
<reference evidence="2 3" key="1">
    <citation type="submission" date="2014-06" db="EMBL/GenBank/DDBJ databases">
        <title>Evolutionary Origins and Diversification of the Mycorrhizal Mutualists.</title>
        <authorList>
            <consortium name="DOE Joint Genome Institute"/>
            <consortium name="Mycorrhizal Genomics Consortium"/>
            <person name="Kohler A."/>
            <person name="Kuo A."/>
            <person name="Nagy L.G."/>
            <person name="Floudas D."/>
            <person name="Copeland A."/>
            <person name="Barry K.W."/>
            <person name="Cichocki N."/>
            <person name="Veneault-Fourrey C."/>
            <person name="LaButti K."/>
            <person name="Lindquist E.A."/>
            <person name="Lipzen A."/>
            <person name="Lundell T."/>
            <person name="Morin E."/>
            <person name="Murat C."/>
            <person name="Riley R."/>
            <person name="Ohm R."/>
            <person name="Sun H."/>
            <person name="Tunlid A."/>
            <person name="Henrissat B."/>
            <person name="Grigoriev I.V."/>
            <person name="Hibbett D.S."/>
            <person name="Martin F."/>
        </authorList>
    </citation>
    <scope>NUCLEOTIDE SEQUENCE [LARGE SCALE GENOMIC DNA]</scope>
    <source>
        <strain evidence="2 3">SS14</strain>
    </source>
</reference>
<accession>A0A0C9VX86</accession>
<evidence type="ECO:0000313" key="2">
    <source>
        <dbReference type="EMBL" id="KIJ43440.1"/>
    </source>
</evidence>
<organism evidence="2 3">
    <name type="scientific">Sphaerobolus stellatus (strain SS14)</name>
    <dbReference type="NCBI Taxonomy" id="990650"/>
    <lineage>
        <taxon>Eukaryota</taxon>
        <taxon>Fungi</taxon>
        <taxon>Dikarya</taxon>
        <taxon>Basidiomycota</taxon>
        <taxon>Agaricomycotina</taxon>
        <taxon>Agaricomycetes</taxon>
        <taxon>Phallomycetidae</taxon>
        <taxon>Geastrales</taxon>
        <taxon>Sphaerobolaceae</taxon>
        <taxon>Sphaerobolus</taxon>
    </lineage>
</organism>
<name>A0A0C9VX86_SPHS4</name>
<gene>
    <name evidence="2" type="ORF">M422DRAFT_253320</name>
</gene>
<feature type="compositionally biased region" description="Basic and acidic residues" evidence="1">
    <location>
        <begin position="1"/>
        <end position="13"/>
    </location>
</feature>
<sequence length="92" mass="10820">MPTDPPERRHNEEEGQEEEEKLGLADAIKFCISLEMLCMQFEPPDDVLDITRHLRQLRIHFKKLESKNVKQVTLDRWLSLAAKQVLKLPLKI</sequence>
<dbReference type="EMBL" id="KN837123">
    <property type="protein sequence ID" value="KIJ43440.1"/>
    <property type="molecule type" value="Genomic_DNA"/>
</dbReference>
<dbReference type="HOGENOM" id="CLU_2414716_0_0_1"/>